<proteinExistence type="predicted"/>
<dbReference type="Proteomes" id="UP000255505">
    <property type="component" value="Unassembled WGS sequence"/>
</dbReference>
<name>A0A375I858_9BURK</name>
<reference evidence="1 2" key="1">
    <citation type="submission" date="2018-01" db="EMBL/GenBank/DDBJ databases">
        <authorList>
            <person name="Gaut B.S."/>
            <person name="Morton B.R."/>
            <person name="Clegg M.T."/>
            <person name="Duvall M.R."/>
        </authorList>
    </citation>
    <scope>NUCLEOTIDE SEQUENCE [LARGE SCALE GENOMIC DNA]</scope>
    <source>
        <strain evidence="1">Cupriavidus taiwanensis LMG 19425</strain>
    </source>
</reference>
<evidence type="ECO:0000313" key="2">
    <source>
        <dbReference type="Proteomes" id="UP000255505"/>
    </source>
</evidence>
<dbReference type="EMBL" id="OOEF01000041">
    <property type="protein sequence ID" value="SPK70260.1"/>
    <property type="molecule type" value="Genomic_DNA"/>
</dbReference>
<accession>A0A375I858</accession>
<gene>
    <name evidence="1" type="ORF">CT19425_U460019</name>
</gene>
<dbReference type="AlphaFoldDB" id="A0A375I858"/>
<protein>
    <submittedName>
        <fullName evidence="1">Uncharacterized protein</fullName>
    </submittedName>
</protein>
<sequence>MRLSVDTHSANFVLTFMSEEA</sequence>
<evidence type="ECO:0000313" key="1">
    <source>
        <dbReference type="EMBL" id="SPK70260.1"/>
    </source>
</evidence>
<organism evidence="1 2">
    <name type="scientific">Cupriavidus taiwanensis</name>
    <dbReference type="NCBI Taxonomy" id="164546"/>
    <lineage>
        <taxon>Bacteria</taxon>
        <taxon>Pseudomonadati</taxon>
        <taxon>Pseudomonadota</taxon>
        <taxon>Betaproteobacteria</taxon>
        <taxon>Burkholderiales</taxon>
        <taxon>Burkholderiaceae</taxon>
        <taxon>Cupriavidus</taxon>
    </lineage>
</organism>